<dbReference type="AlphaFoldDB" id="A0A2C9WW94"/>
<name>A0A2C9WW94_PSEAI</name>
<reference evidence="2" key="1">
    <citation type="submission" date="2017-05" db="EMBL/GenBank/DDBJ databases">
        <authorList>
            <person name="Giani T."/>
            <person name="Arena F."/>
            <person name="Pollini S."/>
            <person name="Di Pilato V."/>
            <person name="D'Andrea M.M."/>
            <person name="Henrici De Angelis L."/>
            <person name="Bassetti M."/>
            <person name="Rossolini G.M."/>
        </authorList>
    </citation>
    <scope>NUCLEOTIDE SEQUENCE [LARGE SCALE GENOMIC DNA]</scope>
    <source>
        <strain evidence="2">S567_C10_BS</strain>
    </source>
</reference>
<dbReference type="RefSeq" id="WP_003450803.1">
    <property type="nucleotide sequence ID" value="NZ_AP014839.1"/>
</dbReference>
<sequence>MKPMLPLIALALATTTPLAHSAEVISADRDRTVGYGAGGVVGVMVGAALGGPLGAIAGAALGALGGASVQQATGLSENAYTVRYEDGTTERFRSPNARFDAGDQVQVQGIRLIPAPSLSR</sequence>
<gene>
    <name evidence="1" type="ORF">CAZ10_28105</name>
</gene>
<organism evidence="1 2">
    <name type="scientific">Pseudomonas aeruginosa</name>
    <dbReference type="NCBI Taxonomy" id="287"/>
    <lineage>
        <taxon>Bacteria</taxon>
        <taxon>Pseudomonadati</taxon>
        <taxon>Pseudomonadota</taxon>
        <taxon>Gammaproteobacteria</taxon>
        <taxon>Pseudomonadales</taxon>
        <taxon>Pseudomonadaceae</taxon>
        <taxon>Pseudomonas</taxon>
    </lineage>
</organism>
<comment type="caution">
    <text evidence="1">The sequence shown here is derived from an EMBL/GenBank/DDBJ whole genome shotgun (WGS) entry which is preliminary data.</text>
</comment>
<dbReference type="Proteomes" id="UP000194857">
    <property type="component" value="Unassembled WGS sequence"/>
</dbReference>
<evidence type="ECO:0000313" key="2">
    <source>
        <dbReference type="Proteomes" id="UP000194857"/>
    </source>
</evidence>
<evidence type="ECO:0000313" key="1">
    <source>
        <dbReference type="EMBL" id="OTI56970.1"/>
    </source>
</evidence>
<proteinExistence type="predicted"/>
<dbReference type="EMBL" id="NFFZ01000019">
    <property type="protein sequence ID" value="OTI56970.1"/>
    <property type="molecule type" value="Genomic_DNA"/>
</dbReference>
<protein>
    <submittedName>
        <fullName evidence="1">Uncharacterized protein</fullName>
    </submittedName>
</protein>
<accession>A0A2C9WW94</accession>